<gene>
    <name evidence="1" type="ORF">GCM10010123_02430</name>
</gene>
<sequence>MGLFRKRLPADRRPALDRDERVLAWSPVDPAGTLVVTNRGLHLPGRADRLAWDAILRATWDEAVLTVVPAEPVAEREGYTVVADGAPLAYRLGAPGEVPHRVRTRVTGSVGYTTHEALTVGGGVRVAGRRRSGADGLTWTVRYDPGTAGDAPEVVEATDVLVAAARAATAPPD</sequence>
<dbReference type="RefSeq" id="WP_189168116.1">
    <property type="nucleotide sequence ID" value="NZ_BMQB01000001.1"/>
</dbReference>
<proteinExistence type="predicted"/>
<dbReference type="EMBL" id="BMQB01000001">
    <property type="protein sequence ID" value="GGJ75977.1"/>
    <property type="molecule type" value="Genomic_DNA"/>
</dbReference>
<protein>
    <submittedName>
        <fullName evidence="1">Uncharacterized protein</fullName>
    </submittedName>
</protein>
<dbReference type="Proteomes" id="UP000649739">
    <property type="component" value="Unassembled WGS sequence"/>
</dbReference>
<evidence type="ECO:0000313" key="1">
    <source>
        <dbReference type="EMBL" id="GGJ75977.1"/>
    </source>
</evidence>
<accession>A0A8J3B6U5</accession>
<dbReference type="AlphaFoldDB" id="A0A8J3B6U5"/>
<organism evidence="1 2">
    <name type="scientific">Pilimelia anulata</name>
    <dbReference type="NCBI Taxonomy" id="53371"/>
    <lineage>
        <taxon>Bacteria</taxon>
        <taxon>Bacillati</taxon>
        <taxon>Actinomycetota</taxon>
        <taxon>Actinomycetes</taxon>
        <taxon>Micromonosporales</taxon>
        <taxon>Micromonosporaceae</taxon>
        <taxon>Pilimelia</taxon>
    </lineage>
</organism>
<name>A0A8J3B6U5_9ACTN</name>
<keyword evidence="2" id="KW-1185">Reference proteome</keyword>
<reference evidence="1" key="2">
    <citation type="submission" date="2020-09" db="EMBL/GenBank/DDBJ databases">
        <authorList>
            <person name="Sun Q."/>
            <person name="Ohkuma M."/>
        </authorList>
    </citation>
    <scope>NUCLEOTIDE SEQUENCE</scope>
    <source>
        <strain evidence="1">JCM 3090</strain>
    </source>
</reference>
<evidence type="ECO:0000313" key="2">
    <source>
        <dbReference type="Proteomes" id="UP000649739"/>
    </source>
</evidence>
<reference evidence="1" key="1">
    <citation type="journal article" date="2014" name="Int. J. Syst. Evol. Microbiol.">
        <title>Complete genome sequence of Corynebacterium casei LMG S-19264T (=DSM 44701T), isolated from a smear-ripened cheese.</title>
        <authorList>
            <consortium name="US DOE Joint Genome Institute (JGI-PGF)"/>
            <person name="Walter F."/>
            <person name="Albersmeier A."/>
            <person name="Kalinowski J."/>
            <person name="Ruckert C."/>
        </authorList>
    </citation>
    <scope>NUCLEOTIDE SEQUENCE</scope>
    <source>
        <strain evidence="1">JCM 3090</strain>
    </source>
</reference>
<comment type="caution">
    <text evidence="1">The sequence shown here is derived from an EMBL/GenBank/DDBJ whole genome shotgun (WGS) entry which is preliminary data.</text>
</comment>